<keyword evidence="2" id="KW-1185">Reference proteome</keyword>
<proteinExistence type="predicted"/>
<organism evidence="1 2">
    <name type="scientific">Phenylobacterium conjunctum</name>
    <dbReference type="NCBI Taxonomy" id="1298959"/>
    <lineage>
        <taxon>Bacteria</taxon>
        <taxon>Pseudomonadati</taxon>
        <taxon>Pseudomonadota</taxon>
        <taxon>Alphaproteobacteria</taxon>
        <taxon>Caulobacterales</taxon>
        <taxon>Caulobacteraceae</taxon>
        <taxon>Phenylobacterium</taxon>
    </lineage>
</organism>
<dbReference type="EMBL" id="JBHTLQ010000001">
    <property type="protein sequence ID" value="MFD1188970.1"/>
    <property type="molecule type" value="Genomic_DNA"/>
</dbReference>
<reference evidence="2" key="1">
    <citation type="journal article" date="2019" name="Int. J. Syst. Evol. Microbiol.">
        <title>The Global Catalogue of Microorganisms (GCM) 10K type strain sequencing project: providing services to taxonomists for standard genome sequencing and annotation.</title>
        <authorList>
            <consortium name="The Broad Institute Genomics Platform"/>
            <consortium name="The Broad Institute Genome Sequencing Center for Infectious Disease"/>
            <person name="Wu L."/>
            <person name="Ma J."/>
        </authorList>
    </citation>
    <scope>NUCLEOTIDE SEQUENCE [LARGE SCALE GENOMIC DNA]</scope>
    <source>
        <strain evidence="2">CCUG 55074</strain>
    </source>
</reference>
<gene>
    <name evidence="1" type="ORF">ACFQ27_00135</name>
</gene>
<protein>
    <recommendedName>
        <fullName evidence="3">DUF1330 domain-containing protein</fullName>
    </recommendedName>
</protein>
<accession>A0ABW3SWI1</accession>
<evidence type="ECO:0000313" key="1">
    <source>
        <dbReference type="EMBL" id="MFD1188970.1"/>
    </source>
</evidence>
<sequence length="274" mass="29422">MLILAGLIALVATLVAIVWLIGASEPVQRLGVASPAWFVMLKGGEAPSLAPGVRLRWRSRIDAPMIADEAYWDTCLILTGGAHDADPLTLGSGTVDAYIARIDLLAPPALALGVLRVLVTLGVLAKPKDAPVTDPATLGFRTDIMPTKANTEALIARPASYRPAMVNFLKYFETARYKDGRPSTGAEAYRRYGAVALQTVYRVGGTLQFYGRVRDVLREPDAGPTVGDWDDVAVMLYPNPAAIATMEQVPVYHAALHHRDAGLDRTVLLASHLA</sequence>
<comment type="caution">
    <text evidence="1">The sequence shown here is derived from an EMBL/GenBank/DDBJ whole genome shotgun (WGS) entry which is preliminary data.</text>
</comment>
<dbReference type="Gene3D" id="3.30.70.100">
    <property type="match status" value="1"/>
</dbReference>
<dbReference type="RefSeq" id="WP_377351926.1">
    <property type="nucleotide sequence ID" value="NZ_JBHTLQ010000001.1"/>
</dbReference>
<evidence type="ECO:0008006" key="3">
    <source>
        <dbReference type="Google" id="ProtNLM"/>
    </source>
</evidence>
<evidence type="ECO:0000313" key="2">
    <source>
        <dbReference type="Proteomes" id="UP001597216"/>
    </source>
</evidence>
<dbReference type="Proteomes" id="UP001597216">
    <property type="component" value="Unassembled WGS sequence"/>
</dbReference>
<dbReference type="SUPFAM" id="SSF54909">
    <property type="entry name" value="Dimeric alpha+beta barrel"/>
    <property type="match status" value="1"/>
</dbReference>
<name>A0ABW3SWI1_9CAUL</name>
<dbReference type="InterPro" id="IPR011008">
    <property type="entry name" value="Dimeric_a/b-barrel"/>
</dbReference>